<protein>
    <submittedName>
        <fullName evidence="1">Uncharacterized protein</fullName>
    </submittedName>
</protein>
<reference evidence="1" key="1">
    <citation type="submission" date="2019-03" db="EMBL/GenBank/DDBJ databases">
        <authorList>
            <person name="Mank J."/>
            <person name="Almeida P."/>
        </authorList>
    </citation>
    <scope>NUCLEOTIDE SEQUENCE</scope>
    <source>
        <strain evidence="1">78183</strain>
    </source>
</reference>
<sequence>MNLTILSLCIPTA</sequence>
<proteinExistence type="predicted"/>
<evidence type="ECO:0000313" key="1">
    <source>
        <dbReference type="EMBL" id="VFU60999.1"/>
    </source>
</evidence>
<dbReference type="EMBL" id="CAADRP010002088">
    <property type="protein sequence ID" value="VFU60999.1"/>
    <property type="molecule type" value="Genomic_DNA"/>
</dbReference>
<organism evidence="1">
    <name type="scientific">Salix viminalis</name>
    <name type="common">Common osier</name>
    <name type="synonym">Basket willow</name>
    <dbReference type="NCBI Taxonomy" id="40686"/>
    <lineage>
        <taxon>Eukaryota</taxon>
        <taxon>Viridiplantae</taxon>
        <taxon>Streptophyta</taxon>
        <taxon>Embryophyta</taxon>
        <taxon>Tracheophyta</taxon>
        <taxon>Spermatophyta</taxon>
        <taxon>Magnoliopsida</taxon>
        <taxon>eudicotyledons</taxon>
        <taxon>Gunneridae</taxon>
        <taxon>Pentapetalae</taxon>
        <taxon>rosids</taxon>
        <taxon>fabids</taxon>
        <taxon>Malpighiales</taxon>
        <taxon>Salicaceae</taxon>
        <taxon>Saliceae</taxon>
        <taxon>Salix</taxon>
    </lineage>
</organism>
<gene>
    <name evidence="1" type="ORF">SVIM_LOCUS454604</name>
</gene>
<accession>A0A6N2N2C1</accession>
<name>A0A6N2N2C1_SALVM</name>